<keyword evidence="3" id="KW-0203">Cytokinin biosynthesis</keyword>
<proteinExistence type="inferred from homology"/>
<dbReference type="SUPFAM" id="SSF102405">
    <property type="entry name" value="MCP/YpsA-like"/>
    <property type="match status" value="1"/>
</dbReference>
<dbReference type="PANTHER" id="PTHR31223:SF70">
    <property type="entry name" value="LOG FAMILY PROTEIN YJL055W"/>
    <property type="match status" value="1"/>
</dbReference>
<dbReference type="EMBL" id="RJJX01000010">
    <property type="protein sequence ID" value="RUT78236.1"/>
    <property type="molecule type" value="Genomic_DNA"/>
</dbReference>
<dbReference type="GO" id="GO:0008714">
    <property type="term" value="F:AMP nucleosidase activity"/>
    <property type="evidence" value="ECO:0007669"/>
    <property type="project" value="UniProtKB-EC"/>
</dbReference>
<dbReference type="Pfam" id="PF03641">
    <property type="entry name" value="Lysine_decarbox"/>
    <property type="match status" value="1"/>
</dbReference>
<protein>
    <recommendedName>
        <fullName evidence="3">Cytokinin riboside 5'-monophosphate phosphoribohydrolase</fullName>
        <ecNumber evidence="3">3.2.2.n1</ecNumber>
    </recommendedName>
</protein>
<evidence type="ECO:0000256" key="1">
    <source>
        <dbReference type="ARBA" id="ARBA00000274"/>
    </source>
</evidence>
<dbReference type="Gene3D" id="3.40.50.450">
    <property type="match status" value="1"/>
</dbReference>
<dbReference type="PANTHER" id="PTHR31223">
    <property type="entry name" value="LOG FAMILY PROTEIN YJL055W"/>
    <property type="match status" value="1"/>
</dbReference>
<dbReference type="RefSeq" id="WP_127343681.1">
    <property type="nucleotide sequence ID" value="NZ_RJJX01000010.1"/>
</dbReference>
<comment type="similarity">
    <text evidence="2 3">Belongs to the LOG family.</text>
</comment>
<dbReference type="OrthoDB" id="9801098at2"/>
<dbReference type="NCBIfam" id="TIGR00730">
    <property type="entry name" value="Rossman fold protein, TIGR00730 family"/>
    <property type="match status" value="1"/>
</dbReference>
<reference evidence="4 5" key="1">
    <citation type="submission" date="2018-11" db="EMBL/GenBank/DDBJ databases">
        <title>Parancylomarina longa gen. nov., sp. nov., isolated from sediments of southern Okinawa.</title>
        <authorList>
            <person name="Fu T."/>
        </authorList>
    </citation>
    <scope>NUCLEOTIDE SEQUENCE [LARGE SCALE GENOMIC DNA]</scope>
    <source>
        <strain evidence="4 5">T3-2 S1-C</strain>
    </source>
</reference>
<evidence type="ECO:0000256" key="2">
    <source>
        <dbReference type="ARBA" id="ARBA00006763"/>
    </source>
</evidence>
<dbReference type="AlphaFoldDB" id="A0A434AV46"/>
<evidence type="ECO:0000313" key="4">
    <source>
        <dbReference type="EMBL" id="RUT78236.1"/>
    </source>
</evidence>
<dbReference type="Proteomes" id="UP000282985">
    <property type="component" value="Unassembled WGS sequence"/>
</dbReference>
<sequence>MNICVFCSSSNFVGEIYFKEARDLGSAIGRGGHQLIYGGTNVGLMNELAKTAQSFGARVIGVIPESIKNKGIAADDLDELVVTSDMMERKKILQDKADAFIALPGGFGTLEELMEVITLKQLSYHQNPIVIVNTNGFYNPMYLQFEQAYDQGFADDNYRKLYKFVNSSQAALDYIYTNSSNSIPSKMD</sequence>
<evidence type="ECO:0000313" key="5">
    <source>
        <dbReference type="Proteomes" id="UP000282985"/>
    </source>
</evidence>
<dbReference type="InterPro" id="IPR005269">
    <property type="entry name" value="LOG"/>
</dbReference>
<dbReference type="GO" id="GO:0005829">
    <property type="term" value="C:cytosol"/>
    <property type="evidence" value="ECO:0007669"/>
    <property type="project" value="TreeGrafter"/>
</dbReference>
<keyword evidence="3" id="KW-0378">Hydrolase</keyword>
<dbReference type="InterPro" id="IPR031100">
    <property type="entry name" value="LOG_fam"/>
</dbReference>
<comment type="catalytic activity">
    <reaction evidence="1">
        <text>AMP + H2O = D-ribose 5-phosphate + adenine</text>
        <dbReference type="Rhea" id="RHEA:20129"/>
        <dbReference type="ChEBI" id="CHEBI:15377"/>
        <dbReference type="ChEBI" id="CHEBI:16708"/>
        <dbReference type="ChEBI" id="CHEBI:78346"/>
        <dbReference type="ChEBI" id="CHEBI:456215"/>
        <dbReference type="EC" id="3.2.2.4"/>
    </reaction>
</comment>
<dbReference type="GO" id="GO:0009691">
    <property type="term" value="P:cytokinin biosynthetic process"/>
    <property type="evidence" value="ECO:0007669"/>
    <property type="project" value="UniProtKB-UniRule"/>
</dbReference>
<accession>A0A434AV46</accession>
<name>A0A434AV46_9BACT</name>
<evidence type="ECO:0000256" key="3">
    <source>
        <dbReference type="RuleBase" id="RU363015"/>
    </source>
</evidence>
<gene>
    <name evidence="4" type="ORF">DLK05_09160</name>
</gene>
<comment type="caution">
    <text evidence="4">The sequence shown here is derived from an EMBL/GenBank/DDBJ whole genome shotgun (WGS) entry which is preliminary data.</text>
</comment>
<dbReference type="EC" id="3.2.2.n1" evidence="3"/>
<organism evidence="4 5">
    <name type="scientific">Ancylomarina longa</name>
    <dbReference type="NCBI Taxonomy" id="2487017"/>
    <lineage>
        <taxon>Bacteria</taxon>
        <taxon>Pseudomonadati</taxon>
        <taxon>Bacteroidota</taxon>
        <taxon>Bacteroidia</taxon>
        <taxon>Marinilabiliales</taxon>
        <taxon>Marinifilaceae</taxon>
        <taxon>Ancylomarina</taxon>
    </lineage>
</organism>
<keyword evidence="5" id="KW-1185">Reference proteome</keyword>